<dbReference type="PANTHER" id="PTHR43047">
    <property type="entry name" value="TWO-COMPONENT HISTIDINE PROTEIN KINASE"/>
    <property type="match status" value="1"/>
</dbReference>
<gene>
    <name evidence="6" type="ORF">FSC37_03565</name>
</gene>
<dbReference type="EC" id="2.7.13.3" evidence="2"/>
<keyword evidence="3" id="KW-0808">Transferase</keyword>
<dbReference type="PROSITE" id="PS50109">
    <property type="entry name" value="HIS_KIN"/>
    <property type="match status" value="1"/>
</dbReference>
<dbReference type="Proteomes" id="UP000321832">
    <property type="component" value="Unassembled WGS sequence"/>
</dbReference>
<evidence type="ECO:0000256" key="3">
    <source>
        <dbReference type="ARBA" id="ARBA00022679"/>
    </source>
</evidence>
<dbReference type="GO" id="GO:0004673">
    <property type="term" value="F:protein histidine kinase activity"/>
    <property type="evidence" value="ECO:0007669"/>
    <property type="project" value="UniProtKB-EC"/>
</dbReference>
<feature type="domain" description="Histidine kinase" evidence="5">
    <location>
        <begin position="1"/>
        <end position="87"/>
    </location>
</feature>
<keyword evidence="7" id="KW-1185">Reference proteome</keyword>
<dbReference type="Pfam" id="PF02518">
    <property type="entry name" value="HATPase_c"/>
    <property type="match status" value="1"/>
</dbReference>
<reference evidence="6 7" key="1">
    <citation type="submission" date="2019-08" db="EMBL/GenBank/DDBJ databases">
        <authorList>
            <person name="Khan S.A."/>
            <person name="Jeon C.O."/>
            <person name="Jeong S.E."/>
        </authorList>
    </citation>
    <scope>NUCLEOTIDE SEQUENCE [LARGE SCALE GENOMIC DNA]</scope>
    <source>
        <strain evidence="7">IMCC1728</strain>
    </source>
</reference>
<dbReference type="SUPFAM" id="SSF55874">
    <property type="entry name" value="ATPase domain of HSP90 chaperone/DNA topoisomerase II/histidine kinase"/>
    <property type="match status" value="1"/>
</dbReference>
<accession>A0A5C6U0Q0</accession>
<dbReference type="Gene3D" id="3.30.565.10">
    <property type="entry name" value="Histidine kinase-like ATPase, C-terminal domain"/>
    <property type="match status" value="1"/>
</dbReference>
<proteinExistence type="predicted"/>
<evidence type="ECO:0000256" key="1">
    <source>
        <dbReference type="ARBA" id="ARBA00000085"/>
    </source>
</evidence>
<dbReference type="PRINTS" id="PR00344">
    <property type="entry name" value="BCTRLSENSOR"/>
</dbReference>
<comment type="catalytic activity">
    <reaction evidence="1">
        <text>ATP + protein L-histidine = ADP + protein N-phospho-L-histidine.</text>
        <dbReference type="EC" id="2.7.13.3"/>
    </reaction>
</comment>
<evidence type="ECO:0000256" key="2">
    <source>
        <dbReference type="ARBA" id="ARBA00012438"/>
    </source>
</evidence>
<organism evidence="6 7">
    <name type="scientific">Piscinibacter aquaticus</name>
    <dbReference type="NCBI Taxonomy" id="392597"/>
    <lineage>
        <taxon>Bacteria</taxon>
        <taxon>Pseudomonadati</taxon>
        <taxon>Pseudomonadota</taxon>
        <taxon>Betaproteobacteria</taxon>
        <taxon>Burkholderiales</taxon>
        <taxon>Sphaerotilaceae</taxon>
        <taxon>Piscinibacter</taxon>
    </lineage>
</organism>
<dbReference type="InterPro" id="IPR004358">
    <property type="entry name" value="Sig_transdc_His_kin-like_C"/>
</dbReference>
<dbReference type="InterPro" id="IPR005467">
    <property type="entry name" value="His_kinase_dom"/>
</dbReference>
<name>A0A5C6U0Q0_9BURK</name>
<evidence type="ECO:0000313" key="7">
    <source>
        <dbReference type="Proteomes" id="UP000321832"/>
    </source>
</evidence>
<comment type="caution">
    <text evidence="6">The sequence shown here is derived from an EMBL/GenBank/DDBJ whole genome shotgun (WGS) entry which is preliminary data.</text>
</comment>
<dbReference type="InterPro" id="IPR036890">
    <property type="entry name" value="HATPase_C_sf"/>
</dbReference>
<sequence length="103" mass="11343">MLNLLSNAIKFTAQGEVRLRAEVLQRGAQEVRLRPAVRDSGIGIEPEALSRLFQPFAQADTSTTRRYGGTGLGLSIVKQLVELMGGRWPWPARRARAANSPSR</sequence>
<dbReference type="SMART" id="SM00387">
    <property type="entry name" value="HATPase_c"/>
    <property type="match status" value="1"/>
</dbReference>
<evidence type="ECO:0000259" key="5">
    <source>
        <dbReference type="PROSITE" id="PS50109"/>
    </source>
</evidence>
<dbReference type="EMBL" id="VOPW01000001">
    <property type="protein sequence ID" value="TXC65511.1"/>
    <property type="molecule type" value="Genomic_DNA"/>
</dbReference>
<evidence type="ECO:0000256" key="4">
    <source>
        <dbReference type="ARBA" id="ARBA00022777"/>
    </source>
</evidence>
<keyword evidence="4" id="KW-0418">Kinase</keyword>
<dbReference type="InterPro" id="IPR003594">
    <property type="entry name" value="HATPase_dom"/>
</dbReference>
<dbReference type="AlphaFoldDB" id="A0A5C6U0Q0"/>
<protein>
    <recommendedName>
        <fullName evidence="2">histidine kinase</fullName>
        <ecNumber evidence="2">2.7.13.3</ecNumber>
    </recommendedName>
</protein>
<dbReference type="CDD" id="cd16922">
    <property type="entry name" value="HATPase_EvgS-ArcB-TorS-like"/>
    <property type="match status" value="1"/>
</dbReference>
<evidence type="ECO:0000313" key="6">
    <source>
        <dbReference type="EMBL" id="TXC65511.1"/>
    </source>
</evidence>